<gene>
    <name evidence="2" type="ORF">F511_19487</name>
</gene>
<protein>
    <submittedName>
        <fullName evidence="2">Uncharacterized protein</fullName>
    </submittedName>
</protein>
<sequence>YQSRPLLVRCGSGTNQAEAGGHVMPGAQKRAESDRRCQEVARTMSGSWQASRGEVAHE</sequence>
<feature type="non-terminal residue" evidence="2">
    <location>
        <position position="1"/>
    </location>
</feature>
<dbReference type="EMBL" id="KV007919">
    <property type="protein sequence ID" value="KZV30694.1"/>
    <property type="molecule type" value="Genomic_DNA"/>
</dbReference>
<name>A0A2Z7B852_9LAMI</name>
<keyword evidence="3" id="KW-1185">Reference proteome</keyword>
<reference evidence="2 3" key="1">
    <citation type="journal article" date="2015" name="Proc. Natl. Acad. Sci. U.S.A.">
        <title>The resurrection genome of Boea hygrometrica: A blueprint for survival of dehydration.</title>
        <authorList>
            <person name="Xiao L."/>
            <person name="Yang G."/>
            <person name="Zhang L."/>
            <person name="Yang X."/>
            <person name="Zhao S."/>
            <person name="Ji Z."/>
            <person name="Zhou Q."/>
            <person name="Hu M."/>
            <person name="Wang Y."/>
            <person name="Chen M."/>
            <person name="Xu Y."/>
            <person name="Jin H."/>
            <person name="Xiao X."/>
            <person name="Hu G."/>
            <person name="Bao F."/>
            <person name="Hu Y."/>
            <person name="Wan P."/>
            <person name="Li L."/>
            <person name="Deng X."/>
            <person name="Kuang T."/>
            <person name="Xiang C."/>
            <person name="Zhu J.K."/>
            <person name="Oliver M.J."/>
            <person name="He Y."/>
        </authorList>
    </citation>
    <scope>NUCLEOTIDE SEQUENCE [LARGE SCALE GENOMIC DNA]</scope>
    <source>
        <strain evidence="3">cv. XS01</strain>
    </source>
</reference>
<evidence type="ECO:0000313" key="2">
    <source>
        <dbReference type="EMBL" id="KZV30694.1"/>
    </source>
</evidence>
<evidence type="ECO:0000313" key="3">
    <source>
        <dbReference type="Proteomes" id="UP000250235"/>
    </source>
</evidence>
<dbReference type="Proteomes" id="UP000250235">
    <property type="component" value="Unassembled WGS sequence"/>
</dbReference>
<dbReference type="AlphaFoldDB" id="A0A2Z7B852"/>
<evidence type="ECO:0000256" key="1">
    <source>
        <dbReference type="SAM" id="MobiDB-lite"/>
    </source>
</evidence>
<organism evidence="2 3">
    <name type="scientific">Dorcoceras hygrometricum</name>
    <dbReference type="NCBI Taxonomy" id="472368"/>
    <lineage>
        <taxon>Eukaryota</taxon>
        <taxon>Viridiplantae</taxon>
        <taxon>Streptophyta</taxon>
        <taxon>Embryophyta</taxon>
        <taxon>Tracheophyta</taxon>
        <taxon>Spermatophyta</taxon>
        <taxon>Magnoliopsida</taxon>
        <taxon>eudicotyledons</taxon>
        <taxon>Gunneridae</taxon>
        <taxon>Pentapetalae</taxon>
        <taxon>asterids</taxon>
        <taxon>lamiids</taxon>
        <taxon>Lamiales</taxon>
        <taxon>Gesneriaceae</taxon>
        <taxon>Didymocarpoideae</taxon>
        <taxon>Trichosporeae</taxon>
        <taxon>Loxocarpinae</taxon>
        <taxon>Dorcoceras</taxon>
    </lineage>
</organism>
<accession>A0A2Z7B852</accession>
<feature type="region of interest" description="Disordered" evidence="1">
    <location>
        <begin position="12"/>
        <end position="32"/>
    </location>
</feature>
<proteinExistence type="predicted"/>